<gene>
    <name evidence="3" type="ORF">GIB67_042867</name>
</gene>
<dbReference type="AlphaFoldDB" id="A0A7J7NSW0"/>
<evidence type="ECO:0000313" key="3">
    <source>
        <dbReference type="EMBL" id="KAF6170062.1"/>
    </source>
</evidence>
<dbReference type="Proteomes" id="UP000541444">
    <property type="component" value="Unassembled WGS sequence"/>
</dbReference>
<proteinExistence type="inferred from homology"/>
<sequence>MEPQTLIYPNPGEDIFNSSLNLEETHFNEGFKQGFDDGFIAGKQEARDVGLKVGFEIGEELGFYRGCIDVWSSEIRVDPSCFSIRVQKSIKQLEELIEKYPIFEPEHECVEEVINGLRLKFRAVVATLSLKLDFEGYPKLTEASGTEF</sequence>
<evidence type="ECO:0000313" key="4">
    <source>
        <dbReference type="Proteomes" id="UP000541444"/>
    </source>
</evidence>
<dbReference type="PANTHER" id="PTHR28532:SF1">
    <property type="entry name" value="ORAL CANCER OVEREXPRESSED 1"/>
    <property type="match status" value="1"/>
</dbReference>
<dbReference type="InterPro" id="IPR019191">
    <property type="entry name" value="Essential_protein_Yae1_N"/>
</dbReference>
<name>A0A7J7NSW0_9MAGN</name>
<accession>A0A7J7NSW0</accession>
<comment type="caution">
    <text evidence="3">The sequence shown here is derived from an EMBL/GenBank/DDBJ whole genome shotgun (WGS) entry which is preliminary data.</text>
</comment>
<feature type="domain" description="Essential protein Yae1 N-terminal" evidence="2">
    <location>
        <begin position="30"/>
        <end position="68"/>
    </location>
</feature>
<organism evidence="3 4">
    <name type="scientific">Kingdonia uniflora</name>
    <dbReference type="NCBI Taxonomy" id="39325"/>
    <lineage>
        <taxon>Eukaryota</taxon>
        <taxon>Viridiplantae</taxon>
        <taxon>Streptophyta</taxon>
        <taxon>Embryophyta</taxon>
        <taxon>Tracheophyta</taxon>
        <taxon>Spermatophyta</taxon>
        <taxon>Magnoliopsida</taxon>
        <taxon>Ranunculales</taxon>
        <taxon>Circaeasteraceae</taxon>
        <taxon>Kingdonia</taxon>
    </lineage>
</organism>
<dbReference type="OrthoDB" id="48036at2759"/>
<keyword evidence="4" id="KW-1185">Reference proteome</keyword>
<reference evidence="3 4" key="1">
    <citation type="journal article" date="2020" name="IScience">
        <title>Genome Sequencing of the Endangered Kingdonia uniflora (Circaeasteraceae, Ranunculales) Reveals Potential Mechanisms of Evolutionary Specialization.</title>
        <authorList>
            <person name="Sun Y."/>
            <person name="Deng T."/>
            <person name="Zhang A."/>
            <person name="Moore M.J."/>
            <person name="Landis J.B."/>
            <person name="Lin N."/>
            <person name="Zhang H."/>
            <person name="Zhang X."/>
            <person name="Huang J."/>
            <person name="Zhang X."/>
            <person name="Sun H."/>
            <person name="Wang H."/>
        </authorList>
    </citation>
    <scope>NUCLEOTIDE SEQUENCE [LARGE SCALE GENOMIC DNA]</scope>
    <source>
        <strain evidence="3">TB1705</strain>
        <tissue evidence="3">Leaf</tissue>
    </source>
</reference>
<dbReference type="Pfam" id="PF09811">
    <property type="entry name" value="Yae1_N"/>
    <property type="match status" value="1"/>
</dbReference>
<protein>
    <recommendedName>
        <fullName evidence="2">Essential protein Yae1 N-terminal domain-containing protein</fullName>
    </recommendedName>
</protein>
<evidence type="ECO:0000256" key="1">
    <source>
        <dbReference type="ARBA" id="ARBA00038090"/>
    </source>
</evidence>
<dbReference type="EMBL" id="JACGCM010000620">
    <property type="protein sequence ID" value="KAF6170062.1"/>
    <property type="molecule type" value="Genomic_DNA"/>
</dbReference>
<dbReference type="PANTHER" id="PTHR28532">
    <property type="entry name" value="GEO13458P1"/>
    <property type="match status" value="1"/>
</dbReference>
<comment type="similarity">
    <text evidence="1">Belongs to the LTO1 family.</text>
</comment>
<dbReference type="InterPro" id="IPR052436">
    <property type="entry name" value="LTO1_adapter"/>
</dbReference>
<evidence type="ECO:0000259" key="2">
    <source>
        <dbReference type="Pfam" id="PF09811"/>
    </source>
</evidence>